<dbReference type="Proteomes" id="UP000789901">
    <property type="component" value="Unassembled WGS sequence"/>
</dbReference>
<feature type="compositionally biased region" description="Basic and acidic residues" evidence="1">
    <location>
        <begin position="157"/>
        <end position="182"/>
    </location>
</feature>
<feature type="non-terminal residue" evidence="2">
    <location>
        <position position="1"/>
    </location>
</feature>
<evidence type="ECO:0000313" key="2">
    <source>
        <dbReference type="EMBL" id="CAG8800764.1"/>
    </source>
</evidence>
<evidence type="ECO:0000313" key="3">
    <source>
        <dbReference type="Proteomes" id="UP000789901"/>
    </source>
</evidence>
<proteinExistence type="predicted"/>
<protein>
    <submittedName>
        <fullName evidence="2">36710_t:CDS:1</fullName>
    </submittedName>
</protein>
<gene>
    <name evidence="2" type="ORF">GMARGA_LOCUS23041</name>
</gene>
<keyword evidence="3" id="KW-1185">Reference proteome</keyword>
<evidence type="ECO:0000256" key="1">
    <source>
        <dbReference type="SAM" id="MobiDB-lite"/>
    </source>
</evidence>
<name>A0ABN7VUZ5_GIGMA</name>
<reference evidence="2 3" key="1">
    <citation type="submission" date="2021-06" db="EMBL/GenBank/DDBJ databases">
        <authorList>
            <person name="Kallberg Y."/>
            <person name="Tangrot J."/>
            <person name="Rosling A."/>
        </authorList>
    </citation>
    <scope>NUCLEOTIDE SEQUENCE [LARGE SCALE GENOMIC DNA]</scope>
    <source>
        <strain evidence="2 3">120-4 pot B 10/14</strain>
    </source>
</reference>
<sequence>VPENGKSNIKWLLLALNPVPLEFYRHLNRKTKHIATDAYTSALSTILTKLKDVICKERIQLLVNIQIRWQNGEFKREWTAYIAEKSVTESVRASYYVQRNYNSEISSYSIKQKSSGPSTPNKPIIQQDLKRKFPHVSFIKRAKFIYDKLDKLQNESLRNLEPKNQNRTEESENEDQLRRQYENEEPGVLINNEDRNNYDDQVVAEDWQKQYENEEPGVLINNEDRNNYDDQVVAEDWQKQYENEEPGVLTNNEDRNNYDDQVVARKQYENEEPGVLINNEDRNNYDDKVVAVDWRDWLENILELSIEDVRAQILSPYIAKNEFENTMIKYIGKVLMDFVHKVIDVPGHIMPIDTVERDWIVNKISPLFTFLQATFINKIRFHWIEYDVEPTHERLVFEGNTSNKDRLKADIVGVRLSDSRQVIFLEMSGAPTDFLKRHSIDDVNKSLLERIDALNSILINFLRYDVRFAGKICSFTIQGIRDRLTLRALSLRGKDDYVDEEILSAVFPLSWDFRFQFYEIFNMMEYIIMSVIEYPNVIKELLEHPANLDESSIRYCISDSGCYRDY</sequence>
<feature type="region of interest" description="Disordered" evidence="1">
    <location>
        <begin position="157"/>
        <end position="197"/>
    </location>
</feature>
<dbReference type="EMBL" id="CAJVQB010022969">
    <property type="protein sequence ID" value="CAG8800764.1"/>
    <property type="molecule type" value="Genomic_DNA"/>
</dbReference>
<organism evidence="2 3">
    <name type="scientific">Gigaspora margarita</name>
    <dbReference type="NCBI Taxonomy" id="4874"/>
    <lineage>
        <taxon>Eukaryota</taxon>
        <taxon>Fungi</taxon>
        <taxon>Fungi incertae sedis</taxon>
        <taxon>Mucoromycota</taxon>
        <taxon>Glomeromycotina</taxon>
        <taxon>Glomeromycetes</taxon>
        <taxon>Diversisporales</taxon>
        <taxon>Gigasporaceae</taxon>
        <taxon>Gigaspora</taxon>
    </lineage>
</organism>
<comment type="caution">
    <text evidence="2">The sequence shown here is derived from an EMBL/GenBank/DDBJ whole genome shotgun (WGS) entry which is preliminary data.</text>
</comment>
<accession>A0ABN7VUZ5</accession>